<gene>
    <name evidence="1" type="ORF">H8Z77_01890</name>
</gene>
<evidence type="ECO:0000313" key="2">
    <source>
        <dbReference type="Proteomes" id="UP000649151"/>
    </source>
</evidence>
<dbReference type="RefSeq" id="WP_186996003.1">
    <property type="nucleotide sequence ID" value="NZ_JACOQK010000001.1"/>
</dbReference>
<evidence type="ECO:0000313" key="1">
    <source>
        <dbReference type="EMBL" id="MBC5786773.1"/>
    </source>
</evidence>
<name>A0ABR7INS1_9CLOT</name>
<accession>A0ABR7INS1</accession>
<dbReference type="Proteomes" id="UP000649151">
    <property type="component" value="Unassembled WGS sequence"/>
</dbReference>
<organism evidence="1 2">
    <name type="scientific">Clostridium facile</name>
    <dbReference type="NCBI Taxonomy" id="2763035"/>
    <lineage>
        <taxon>Bacteria</taxon>
        <taxon>Bacillati</taxon>
        <taxon>Bacillota</taxon>
        <taxon>Clostridia</taxon>
        <taxon>Eubacteriales</taxon>
        <taxon>Clostridiaceae</taxon>
        <taxon>Clostridium</taxon>
    </lineage>
</organism>
<reference evidence="1 2" key="1">
    <citation type="submission" date="2020-08" db="EMBL/GenBank/DDBJ databases">
        <title>Genome public.</title>
        <authorList>
            <person name="Liu C."/>
            <person name="Sun Q."/>
        </authorList>
    </citation>
    <scope>NUCLEOTIDE SEQUENCE [LARGE SCALE GENOMIC DNA]</scope>
    <source>
        <strain evidence="1 2">NSJ-27</strain>
    </source>
</reference>
<comment type="caution">
    <text evidence="1">The sequence shown here is derived from an EMBL/GenBank/DDBJ whole genome shotgun (WGS) entry which is preliminary data.</text>
</comment>
<evidence type="ECO:0008006" key="3">
    <source>
        <dbReference type="Google" id="ProtNLM"/>
    </source>
</evidence>
<protein>
    <recommendedName>
        <fullName evidence="3">DUF2798 domain-containing protein</fullName>
    </recommendedName>
</protein>
<keyword evidence="2" id="KW-1185">Reference proteome</keyword>
<sequence length="77" mass="8286">MKQIIIKTGQVALIVFGVLLVQGALGASDNIAISFGECLIRCLIGMTMIAGAIWIPRITQAIRLHKQTKEEADNHAA</sequence>
<proteinExistence type="predicted"/>
<dbReference type="EMBL" id="JACOQK010000001">
    <property type="protein sequence ID" value="MBC5786773.1"/>
    <property type="molecule type" value="Genomic_DNA"/>
</dbReference>